<organism evidence="2 3">
    <name type="scientific">Rubus argutus</name>
    <name type="common">Southern blackberry</name>
    <dbReference type="NCBI Taxonomy" id="59490"/>
    <lineage>
        <taxon>Eukaryota</taxon>
        <taxon>Viridiplantae</taxon>
        <taxon>Streptophyta</taxon>
        <taxon>Embryophyta</taxon>
        <taxon>Tracheophyta</taxon>
        <taxon>Spermatophyta</taxon>
        <taxon>Magnoliopsida</taxon>
        <taxon>eudicotyledons</taxon>
        <taxon>Gunneridae</taxon>
        <taxon>Pentapetalae</taxon>
        <taxon>rosids</taxon>
        <taxon>fabids</taxon>
        <taxon>Rosales</taxon>
        <taxon>Rosaceae</taxon>
        <taxon>Rosoideae</taxon>
        <taxon>Rosoideae incertae sedis</taxon>
        <taxon>Rubus</taxon>
    </lineage>
</organism>
<dbReference type="Proteomes" id="UP001457282">
    <property type="component" value="Unassembled WGS sequence"/>
</dbReference>
<reference evidence="2 3" key="1">
    <citation type="journal article" date="2023" name="G3 (Bethesda)">
        <title>A chromosome-length genome assembly and annotation of blackberry (Rubus argutus, cv. 'Hillquist').</title>
        <authorList>
            <person name="Bruna T."/>
            <person name="Aryal R."/>
            <person name="Dudchenko O."/>
            <person name="Sargent D.J."/>
            <person name="Mead D."/>
            <person name="Buti M."/>
            <person name="Cavallini A."/>
            <person name="Hytonen T."/>
            <person name="Andres J."/>
            <person name="Pham M."/>
            <person name="Weisz D."/>
            <person name="Mascagni F."/>
            <person name="Usai G."/>
            <person name="Natali L."/>
            <person name="Bassil N."/>
            <person name="Fernandez G.E."/>
            <person name="Lomsadze A."/>
            <person name="Armour M."/>
            <person name="Olukolu B."/>
            <person name="Poorten T."/>
            <person name="Britton C."/>
            <person name="Davik J."/>
            <person name="Ashrafi H."/>
            <person name="Aiden E.L."/>
            <person name="Borodovsky M."/>
            <person name="Worthington M."/>
        </authorList>
    </citation>
    <scope>NUCLEOTIDE SEQUENCE [LARGE SCALE GENOMIC DNA]</scope>
    <source>
        <strain evidence="2">PI 553951</strain>
    </source>
</reference>
<sequence>MEKLRKGVKEVAYTEHHSKLSHLQLSLIPVLFFASSLCKVALSLSAAPSTISASQESTVEKLQWWSSLLAIWLIQGFHLSFVQGVMLVGMNPNCLIGIFLEGP</sequence>
<gene>
    <name evidence="2" type="ORF">M0R45_014821</name>
</gene>
<protein>
    <submittedName>
        <fullName evidence="2">Uncharacterized protein</fullName>
    </submittedName>
</protein>
<comment type="caution">
    <text evidence="2">The sequence shown here is derived from an EMBL/GenBank/DDBJ whole genome shotgun (WGS) entry which is preliminary data.</text>
</comment>
<keyword evidence="1" id="KW-0812">Transmembrane</keyword>
<accession>A0AAW1XNN6</accession>
<dbReference type="AlphaFoldDB" id="A0AAW1XNN6"/>
<evidence type="ECO:0000256" key="1">
    <source>
        <dbReference type="SAM" id="Phobius"/>
    </source>
</evidence>
<dbReference type="EMBL" id="JBEDUW010000003">
    <property type="protein sequence ID" value="KAK9938061.1"/>
    <property type="molecule type" value="Genomic_DNA"/>
</dbReference>
<keyword evidence="3" id="KW-1185">Reference proteome</keyword>
<evidence type="ECO:0000313" key="3">
    <source>
        <dbReference type="Proteomes" id="UP001457282"/>
    </source>
</evidence>
<keyword evidence="1" id="KW-0472">Membrane</keyword>
<feature type="transmembrane region" description="Helical" evidence="1">
    <location>
        <begin position="62"/>
        <end position="82"/>
    </location>
</feature>
<keyword evidence="1" id="KW-1133">Transmembrane helix</keyword>
<evidence type="ECO:0000313" key="2">
    <source>
        <dbReference type="EMBL" id="KAK9938061.1"/>
    </source>
</evidence>
<name>A0AAW1XNN6_RUBAR</name>
<proteinExistence type="predicted"/>